<keyword evidence="2" id="KW-1185">Reference proteome</keyword>
<evidence type="ECO:0000313" key="1">
    <source>
        <dbReference type="EMBL" id="KAI5651171.1"/>
    </source>
</evidence>
<evidence type="ECO:0000313" key="2">
    <source>
        <dbReference type="Proteomes" id="UP001060085"/>
    </source>
</evidence>
<reference evidence="2" key="1">
    <citation type="journal article" date="2023" name="Nat. Plants">
        <title>Single-cell RNA sequencing provides a high-resolution roadmap for understanding the multicellular compartmentation of specialized metabolism.</title>
        <authorList>
            <person name="Sun S."/>
            <person name="Shen X."/>
            <person name="Li Y."/>
            <person name="Li Y."/>
            <person name="Wang S."/>
            <person name="Li R."/>
            <person name="Zhang H."/>
            <person name="Shen G."/>
            <person name="Guo B."/>
            <person name="Wei J."/>
            <person name="Xu J."/>
            <person name="St-Pierre B."/>
            <person name="Chen S."/>
            <person name="Sun C."/>
        </authorList>
    </citation>
    <scope>NUCLEOTIDE SEQUENCE [LARGE SCALE GENOMIC DNA]</scope>
</reference>
<comment type="caution">
    <text evidence="1">The sequence shown here is derived from an EMBL/GenBank/DDBJ whole genome shotgun (WGS) entry which is preliminary data.</text>
</comment>
<sequence length="471" mass="52494">MSHHDLHPPPGIPGSLVEAIWMFNGVNRQQLRSQISALSNGDEIVVGQTCPQIDRICVMDSEMVSVLKNSIEDHFFLQSNNTSQKSRLKQPFIIGVAGGTASGKTTVCNMIISQLHDQRVVLINQDSFYHSLSDEQIQKVQDYNFDHPDAIDIDNMLSCLGTLKLGEAVSIPNYDFVSHRSVEPARMVNPADVIILEGILVLHDSRVREFMNMKIFVDTVICFRNAYVDFGCADSDLRLARRIMRDTVQRGRNIQNVLDQVSRISNVFAQIRGMHTLIRDAKTKKHDFVFYADRLIRLVVEHGLGHLPFTEKQITTPTGSIYTGVTFAKRLCGVSVIRSGESMENAVRACCKGIKIGKVLIHREGNQGREVIYEKLPSDINSRHVLFLDPVLASGNSAVKALSVLLSKGVAESNIIFLNLIAAPEGIHTVCKQFPRLKIVTSEIDISLNKDLRVIPGLGEFGDRYFGTKSK</sequence>
<dbReference type="EMBL" id="CM044708">
    <property type="protein sequence ID" value="KAI5651171.1"/>
    <property type="molecule type" value="Genomic_DNA"/>
</dbReference>
<dbReference type="Proteomes" id="UP001060085">
    <property type="component" value="Linkage Group LG08"/>
</dbReference>
<accession>A0ACB9ZTW0</accession>
<protein>
    <submittedName>
        <fullName evidence="1">Uncharacterized protein</fullName>
    </submittedName>
</protein>
<proteinExistence type="predicted"/>
<organism evidence="1 2">
    <name type="scientific">Catharanthus roseus</name>
    <name type="common">Madagascar periwinkle</name>
    <name type="synonym">Vinca rosea</name>
    <dbReference type="NCBI Taxonomy" id="4058"/>
    <lineage>
        <taxon>Eukaryota</taxon>
        <taxon>Viridiplantae</taxon>
        <taxon>Streptophyta</taxon>
        <taxon>Embryophyta</taxon>
        <taxon>Tracheophyta</taxon>
        <taxon>Spermatophyta</taxon>
        <taxon>Magnoliopsida</taxon>
        <taxon>eudicotyledons</taxon>
        <taxon>Gunneridae</taxon>
        <taxon>Pentapetalae</taxon>
        <taxon>asterids</taxon>
        <taxon>lamiids</taxon>
        <taxon>Gentianales</taxon>
        <taxon>Apocynaceae</taxon>
        <taxon>Rauvolfioideae</taxon>
        <taxon>Vinceae</taxon>
        <taxon>Catharanthinae</taxon>
        <taxon>Catharanthus</taxon>
    </lineage>
</organism>
<name>A0ACB9ZTW0_CATRO</name>
<gene>
    <name evidence="1" type="ORF">M9H77_37176</name>
</gene>